<comment type="caution">
    <text evidence="1">The sequence shown here is derived from an EMBL/GenBank/DDBJ whole genome shotgun (WGS) entry which is preliminary data.</text>
</comment>
<sequence>MTRTARITEEDKCPRKWCQEAGEHEVHRHYLTSFMTADGRAIGVNVVQSGERPRAVELTMLSRQDPGETVVFQAADAELISKGMRAAVRIARR</sequence>
<dbReference type="AlphaFoldDB" id="A0A2W2C011"/>
<proteinExistence type="predicted"/>
<dbReference type="RefSeq" id="WP_111253061.1">
    <property type="nucleotide sequence ID" value="NZ_POTW01000004.1"/>
</dbReference>
<accession>A0A2W2C011</accession>
<organism evidence="1 2">
    <name type="scientific">Jiangella anatolica</name>
    <dbReference type="NCBI Taxonomy" id="2670374"/>
    <lineage>
        <taxon>Bacteria</taxon>
        <taxon>Bacillati</taxon>
        <taxon>Actinomycetota</taxon>
        <taxon>Actinomycetes</taxon>
        <taxon>Jiangellales</taxon>
        <taxon>Jiangellaceae</taxon>
        <taxon>Jiangella</taxon>
    </lineage>
</organism>
<evidence type="ECO:0000313" key="2">
    <source>
        <dbReference type="Proteomes" id="UP000248764"/>
    </source>
</evidence>
<dbReference type="EMBL" id="POTW01000004">
    <property type="protein sequence ID" value="PZF86054.1"/>
    <property type="molecule type" value="Genomic_DNA"/>
</dbReference>
<name>A0A2W2C011_9ACTN</name>
<keyword evidence="2" id="KW-1185">Reference proteome</keyword>
<protein>
    <submittedName>
        <fullName evidence="1">Uncharacterized protein</fullName>
    </submittedName>
</protein>
<evidence type="ECO:0000313" key="1">
    <source>
        <dbReference type="EMBL" id="PZF86054.1"/>
    </source>
</evidence>
<dbReference type="Proteomes" id="UP000248764">
    <property type="component" value="Unassembled WGS sequence"/>
</dbReference>
<gene>
    <name evidence="1" type="ORF">C1I92_02390</name>
</gene>
<reference evidence="1 2" key="1">
    <citation type="submission" date="2018-01" db="EMBL/GenBank/DDBJ databases">
        <title>Draft genome sequence of Jiangella sp. GTF31.</title>
        <authorList>
            <person name="Sahin N."/>
            <person name="Ay H."/>
            <person name="Saygin H."/>
        </authorList>
    </citation>
    <scope>NUCLEOTIDE SEQUENCE [LARGE SCALE GENOMIC DNA]</scope>
    <source>
        <strain evidence="1 2">GTF31</strain>
    </source>
</reference>